<accession>A0ABU2EE61</accession>
<dbReference type="RefSeq" id="WP_175897088.1">
    <property type="nucleotide sequence ID" value="NZ_CADFDQ010000031.1"/>
</dbReference>
<evidence type="ECO:0008006" key="4">
    <source>
        <dbReference type="Google" id="ProtNLM"/>
    </source>
</evidence>
<proteinExistence type="predicted"/>
<evidence type="ECO:0000256" key="1">
    <source>
        <dbReference type="SAM" id="MobiDB-lite"/>
    </source>
</evidence>
<feature type="compositionally biased region" description="Low complexity" evidence="1">
    <location>
        <begin position="43"/>
        <end position="60"/>
    </location>
</feature>
<dbReference type="EMBL" id="VJSY01000071">
    <property type="protein sequence ID" value="MDR8757773.1"/>
    <property type="molecule type" value="Genomic_DNA"/>
</dbReference>
<name>A0ABU2EE61_9BURK</name>
<protein>
    <recommendedName>
        <fullName evidence="4">DNA-binding protein</fullName>
    </recommendedName>
</protein>
<keyword evidence="3" id="KW-1185">Reference proteome</keyword>
<feature type="region of interest" description="Disordered" evidence="1">
    <location>
        <begin position="43"/>
        <end position="67"/>
    </location>
</feature>
<reference evidence="2 3" key="1">
    <citation type="submission" date="2019-06" db="EMBL/GenBank/DDBJ databases">
        <title>Evolution of Burkholderia multivorans in the lungs of Cystic Fibrosis patients.</title>
        <authorList>
            <person name="Moreira L.M."/>
        </authorList>
    </citation>
    <scope>NUCLEOTIDE SEQUENCE [LARGE SCALE GENOMIC DNA]</scope>
    <source>
        <strain evidence="2 3">VC13239</strain>
    </source>
</reference>
<sequence>MNVQCTTAELPSLLPILAGLNKAFHLTVTDAPAETTTVAAQQVAAPAPAKATEPASAPSTETQPGKGRWYTTQQVAGIFKHSTTKSVTGLMSRAGIEPIRVSGKGKWGKQPNFYDADRVDALKRLFDETLPMKDAAELMGDKSLTPIMHHTERRRITPTEVAGHVRYRLEDLEQLMKLRKRA</sequence>
<organism evidence="2 3">
    <name type="scientific">Burkholderia pseudomultivorans</name>
    <dbReference type="NCBI Taxonomy" id="1207504"/>
    <lineage>
        <taxon>Bacteria</taxon>
        <taxon>Pseudomonadati</taxon>
        <taxon>Pseudomonadota</taxon>
        <taxon>Betaproteobacteria</taxon>
        <taxon>Burkholderiales</taxon>
        <taxon>Burkholderiaceae</taxon>
        <taxon>Burkholderia</taxon>
        <taxon>Burkholderia cepacia complex</taxon>
    </lineage>
</organism>
<evidence type="ECO:0000313" key="2">
    <source>
        <dbReference type="EMBL" id="MDR8757773.1"/>
    </source>
</evidence>
<comment type="caution">
    <text evidence="2">The sequence shown here is derived from an EMBL/GenBank/DDBJ whole genome shotgun (WGS) entry which is preliminary data.</text>
</comment>
<evidence type="ECO:0000313" key="3">
    <source>
        <dbReference type="Proteomes" id="UP001248067"/>
    </source>
</evidence>
<dbReference type="Proteomes" id="UP001248067">
    <property type="component" value="Unassembled WGS sequence"/>
</dbReference>
<gene>
    <name evidence="2" type="ORF">FEQ00_06233</name>
</gene>